<dbReference type="InterPro" id="IPR045155">
    <property type="entry name" value="Beta-lactam_cat"/>
</dbReference>
<dbReference type="Proteomes" id="UP000231701">
    <property type="component" value="Chromosome"/>
</dbReference>
<dbReference type="Pfam" id="PF13354">
    <property type="entry name" value="Beta-lactamase2"/>
    <property type="match status" value="1"/>
</dbReference>
<evidence type="ECO:0000256" key="2">
    <source>
        <dbReference type="ARBA" id="ARBA00009009"/>
    </source>
</evidence>
<keyword evidence="6" id="KW-0378">Hydrolase</keyword>
<sequence length="346" mass="38789">MARKSRLAMKSWFRLMTGLLFFTLVPHKSVAVDHSSHQPRGHKTTTMKKTHPTVREQANPLMQQMLEQRIASLHLSRAVRDKRLAVTLIDITDPSSPSMAQVNGDEMMYAASLPKIAILLAAFERIAEGKLTLDDDLRKTMTSMIRHSSNTAATEMIRKVGGDYINKILASPKYKLYDPNHNGGLWVGKEYAGGRAFNRDPLHQLSHGATAMQAARYYYLLETGQLVSPKHSHEMKNILSKPGISHKFVKGLEENHHGDLQMYRKSGTWRTYHADSALIEHDGRRYIAVALAKDPKGGQWMKKLIHEMDEIIVALHEPDAVFAKADAAESLASAAHPRSSSSKHLM</sequence>
<dbReference type="RefSeq" id="WP_198507116.1">
    <property type="nucleotide sequence ID" value="NZ_CP018799.1"/>
</dbReference>
<comment type="similarity">
    <text evidence="2">Belongs to the class-A beta-lactamase family.</text>
</comment>
<dbReference type="PANTHER" id="PTHR35333:SF3">
    <property type="entry name" value="BETA-LACTAMASE-TYPE TRANSPEPTIDASE FOLD CONTAINING PROTEIN"/>
    <property type="match status" value="1"/>
</dbReference>
<feature type="chain" id="PRO_5014713495" description="beta-lactamase" evidence="4">
    <location>
        <begin position="32"/>
        <end position="346"/>
    </location>
</feature>
<name>A0A2K8KWF8_MARES</name>
<dbReference type="GO" id="GO:0030655">
    <property type="term" value="P:beta-lactam antibiotic catabolic process"/>
    <property type="evidence" value="ECO:0007669"/>
    <property type="project" value="InterPro"/>
</dbReference>
<dbReference type="PANTHER" id="PTHR35333">
    <property type="entry name" value="BETA-LACTAMASE"/>
    <property type="match status" value="1"/>
</dbReference>
<dbReference type="GO" id="GO:0046677">
    <property type="term" value="P:response to antibiotic"/>
    <property type="evidence" value="ECO:0007669"/>
    <property type="project" value="InterPro"/>
</dbReference>
<evidence type="ECO:0000256" key="3">
    <source>
        <dbReference type="ARBA" id="ARBA00012865"/>
    </source>
</evidence>
<dbReference type="InterPro" id="IPR012338">
    <property type="entry name" value="Beta-lactam/transpept-like"/>
</dbReference>
<evidence type="ECO:0000313" key="6">
    <source>
        <dbReference type="EMBL" id="ATX79197.1"/>
    </source>
</evidence>
<dbReference type="EC" id="3.5.2.6" evidence="3"/>
<evidence type="ECO:0000259" key="5">
    <source>
        <dbReference type="Pfam" id="PF13354"/>
    </source>
</evidence>
<dbReference type="EMBL" id="CP018799">
    <property type="protein sequence ID" value="ATX79197.1"/>
    <property type="molecule type" value="Genomic_DNA"/>
</dbReference>
<dbReference type="SUPFAM" id="SSF56601">
    <property type="entry name" value="beta-lactamase/transpeptidase-like"/>
    <property type="match status" value="1"/>
</dbReference>
<accession>A0A2K8KWF8</accession>
<evidence type="ECO:0000313" key="7">
    <source>
        <dbReference type="Proteomes" id="UP000231701"/>
    </source>
</evidence>
<dbReference type="InterPro" id="IPR000871">
    <property type="entry name" value="Beta-lactam_class-A"/>
</dbReference>
<reference evidence="6 7" key="1">
    <citation type="submission" date="2016-12" db="EMBL/GenBank/DDBJ databases">
        <title>Isolation and genomic insights into novel planktonic Zetaproteobacteria from stratified waters of the Chesapeake Bay.</title>
        <authorList>
            <person name="McAllister S.M."/>
            <person name="Kato S."/>
            <person name="Chan C.S."/>
            <person name="Chiu B.K."/>
            <person name="Field E.K."/>
        </authorList>
    </citation>
    <scope>NUCLEOTIDE SEQUENCE [LARGE SCALE GENOMIC DNA]</scope>
    <source>
        <strain evidence="6 7">CP-5</strain>
    </source>
</reference>
<feature type="signal peptide" evidence="4">
    <location>
        <begin position="1"/>
        <end position="31"/>
    </location>
</feature>
<protein>
    <recommendedName>
        <fullName evidence="3">beta-lactamase</fullName>
        <ecNumber evidence="3">3.5.2.6</ecNumber>
    </recommendedName>
</protein>
<dbReference type="KEGG" id="maes:Ga0123461_0777"/>
<evidence type="ECO:0000256" key="4">
    <source>
        <dbReference type="SAM" id="SignalP"/>
    </source>
</evidence>
<keyword evidence="4" id="KW-0732">Signal</keyword>
<dbReference type="Gene3D" id="3.40.710.10">
    <property type="entry name" value="DD-peptidase/beta-lactamase superfamily"/>
    <property type="match status" value="1"/>
</dbReference>
<dbReference type="AlphaFoldDB" id="A0A2K8KWF8"/>
<dbReference type="GO" id="GO:0008800">
    <property type="term" value="F:beta-lactamase activity"/>
    <property type="evidence" value="ECO:0007669"/>
    <property type="project" value="UniProtKB-EC"/>
</dbReference>
<organism evidence="6 7">
    <name type="scientific">Mariprofundus aestuarium</name>
    <dbReference type="NCBI Taxonomy" id="1921086"/>
    <lineage>
        <taxon>Bacteria</taxon>
        <taxon>Pseudomonadati</taxon>
        <taxon>Pseudomonadota</taxon>
        <taxon>Candidatius Mariprofundia</taxon>
        <taxon>Mariprofundales</taxon>
        <taxon>Mariprofundaceae</taxon>
        <taxon>Mariprofundus</taxon>
    </lineage>
</organism>
<feature type="domain" description="Beta-lactamase class A catalytic" evidence="5">
    <location>
        <begin position="137"/>
        <end position="291"/>
    </location>
</feature>
<gene>
    <name evidence="6" type="ORF">Ga0123461_0777</name>
</gene>
<proteinExistence type="inferred from homology"/>
<keyword evidence="7" id="KW-1185">Reference proteome</keyword>
<comment type="catalytic activity">
    <reaction evidence="1">
        <text>a beta-lactam + H2O = a substituted beta-amino acid</text>
        <dbReference type="Rhea" id="RHEA:20401"/>
        <dbReference type="ChEBI" id="CHEBI:15377"/>
        <dbReference type="ChEBI" id="CHEBI:35627"/>
        <dbReference type="ChEBI" id="CHEBI:140347"/>
        <dbReference type="EC" id="3.5.2.6"/>
    </reaction>
</comment>
<evidence type="ECO:0000256" key="1">
    <source>
        <dbReference type="ARBA" id="ARBA00001526"/>
    </source>
</evidence>